<protein>
    <recommendedName>
        <fullName evidence="9">Cytochrome P450</fullName>
    </recommendedName>
</protein>
<reference evidence="7 8" key="1">
    <citation type="journal article" date="2024" name="Plant J.">
        <title>Genome sequences and population genomics reveal climatic adaptation and genomic divergence between two closely related sweetgum species.</title>
        <authorList>
            <person name="Xu W.Q."/>
            <person name="Ren C.Q."/>
            <person name="Zhang X.Y."/>
            <person name="Comes H.P."/>
            <person name="Liu X.H."/>
            <person name="Li Y.G."/>
            <person name="Kettle C.J."/>
            <person name="Jalonen R."/>
            <person name="Gaisberger H."/>
            <person name="Ma Y.Z."/>
            <person name="Qiu Y.X."/>
        </authorList>
    </citation>
    <scope>NUCLEOTIDE SEQUENCE [LARGE SCALE GENOMIC DNA]</scope>
    <source>
        <strain evidence="7">Hangzhou</strain>
    </source>
</reference>
<dbReference type="Proteomes" id="UP001415857">
    <property type="component" value="Unassembled WGS sequence"/>
</dbReference>
<dbReference type="PANTHER" id="PTHR47950">
    <property type="entry name" value="CYTOCHROME P450, FAMILY 76, SUBFAMILY C, POLYPEPTIDE 5-RELATED"/>
    <property type="match status" value="1"/>
</dbReference>
<keyword evidence="2 5" id="KW-0479">Metal-binding</keyword>
<dbReference type="PROSITE" id="PS00086">
    <property type="entry name" value="CYTOCHROME_P450"/>
    <property type="match status" value="1"/>
</dbReference>
<evidence type="ECO:0000256" key="2">
    <source>
        <dbReference type="ARBA" id="ARBA00022723"/>
    </source>
</evidence>
<evidence type="ECO:0008006" key="9">
    <source>
        <dbReference type="Google" id="ProtNLM"/>
    </source>
</evidence>
<dbReference type="FunFam" id="1.10.630.10:FF:000007">
    <property type="entry name" value="Cytochrome P450 76C4"/>
    <property type="match status" value="1"/>
</dbReference>
<evidence type="ECO:0000256" key="5">
    <source>
        <dbReference type="PIRSR" id="PIRSR602401-1"/>
    </source>
</evidence>
<dbReference type="AlphaFoldDB" id="A0AAP0R9P3"/>
<comment type="cofactor">
    <cofactor evidence="5">
        <name>heme</name>
        <dbReference type="ChEBI" id="CHEBI:30413"/>
    </cofactor>
</comment>
<evidence type="ECO:0000256" key="4">
    <source>
        <dbReference type="ARBA" id="ARBA00023004"/>
    </source>
</evidence>
<evidence type="ECO:0000256" key="6">
    <source>
        <dbReference type="RuleBase" id="RU000461"/>
    </source>
</evidence>
<dbReference type="GO" id="GO:0005506">
    <property type="term" value="F:iron ion binding"/>
    <property type="evidence" value="ECO:0007669"/>
    <property type="project" value="InterPro"/>
</dbReference>
<dbReference type="Gene3D" id="1.10.630.10">
    <property type="entry name" value="Cytochrome P450"/>
    <property type="match status" value="1"/>
</dbReference>
<name>A0AAP0R9P3_LIQFO</name>
<dbReference type="Pfam" id="PF00067">
    <property type="entry name" value="p450"/>
    <property type="match status" value="2"/>
</dbReference>
<evidence type="ECO:0000256" key="1">
    <source>
        <dbReference type="ARBA" id="ARBA00010617"/>
    </source>
</evidence>
<dbReference type="InterPro" id="IPR036396">
    <property type="entry name" value="Cyt_P450_sf"/>
</dbReference>
<dbReference type="SUPFAM" id="SSF48264">
    <property type="entry name" value="Cytochrome P450"/>
    <property type="match status" value="1"/>
</dbReference>
<feature type="binding site" description="axial binding residue" evidence="5">
    <location>
        <position position="472"/>
    </location>
    <ligand>
        <name>heme</name>
        <dbReference type="ChEBI" id="CHEBI:30413"/>
    </ligand>
    <ligandPart>
        <name>Fe</name>
        <dbReference type="ChEBI" id="CHEBI:18248"/>
    </ligandPart>
</feature>
<dbReference type="GO" id="GO:0020037">
    <property type="term" value="F:heme binding"/>
    <property type="evidence" value="ECO:0007669"/>
    <property type="project" value="InterPro"/>
</dbReference>
<dbReference type="PRINTS" id="PR00463">
    <property type="entry name" value="EP450I"/>
</dbReference>
<dbReference type="CDD" id="cd11073">
    <property type="entry name" value="CYP76-like"/>
    <property type="match status" value="1"/>
</dbReference>
<organism evidence="7 8">
    <name type="scientific">Liquidambar formosana</name>
    <name type="common">Formosan gum</name>
    <dbReference type="NCBI Taxonomy" id="63359"/>
    <lineage>
        <taxon>Eukaryota</taxon>
        <taxon>Viridiplantae</taxon>
        <taxon>Streptophyta</taxon>
        <taxon>Embryophyta</taxon>
        <taxon>Tracheophyta</taxon>
        <taxon>Spermatophyta</taxon>
        <taxon>Magnoliopsida</taxon>
        <taxon>eudicotyledons</taxon>
        <taxon>Gunneridae</taxon>
        <taxon>Pentapetalae</taxon>
        <taxon>Saxifragales</taxon>
        <taxon>Altingiaceae</taxon>
        <taxon>Liquidambar</taxon>
    </lineage>
</organism>
<dbReference type="GO" id="GO:0016705">
    <property type="term" value="F:oxidoreductase activity, acting on paired donors, with incorporation or reduction of molecular oxygen"/>
    <property type="evidence" value="ECO:0007669"/>
    <property type="project" value="InterPro"/>
</dbReference>
<keyword evidence="4 5" id="KW-0408">Iron</keyword>
<accession>A0AAP0R9P3</accession>
<keyword evidence="3 6" id="KW-0560">Oxidoreductase</keyword>
<dbReference type="PANTHER" id="PTHR47950:SF44">
    <property type="entry name" value="CYTOCHROME P450, FAMILY 76, SUBFAMILY C, POLYPEPTIDE 5-RELATED"/>
    <property type="match status" value="1"/>
</dbReference>
<comment type="similarity">
    <text evidence="1 6">Belongs to the cytochrome P450 family.</text>
</comment>
<dbReference type="InterPro" id="IPR002401">
    <property type="entry name" value="Cyt_P450_E_grp-I"/>
</dbReference>
<comment type="caution">
    <text evidence="7">The sequence shown here is derived from an EMBL/GenBank/DDBJ whole genome shotgun (WGS) entry which is preliminary data.</text>
</comment>
<keyword evidence="6" id="KW-0503">Monooxygenase</keyword>
<proteinExistence type="inferred from homology"/>
<keyword evidence="5 6" id="KW-0349">Heme</keyword>
<dbReference type="EMBL" id="JBBPBK010000012">
    <property type="protein sequence ID" value="KAK9273372.1"/>
    <property type="molecule type" value="Genomic_DNA"/>
</dbReference>
<evidence type="ECO:0000313" key="7">
    <source>
        <dbReference type="EMBL" id="KAK9273372.1"/>
    </source>
</evidence>
<dbReference type="InterPro" id="IPR017972">
    <property type="entry name" value="Cyt_P450_CS"/>
</dbReference>
<sequence>MQCARYLPDKARTSPINTLQSCKHIDCERQRRKMEIMDYLIFPLSIFLVWRCIRVFTSRPIHSKSSTTKLPPGPRPLPIIGNFFELGNKPHQSLANLSKTYGPLVTLKLGSTTVINVSSPHTAEEVLHKNDHVMSNRPTLDAARALDHHEFSMVWLPAAAHWRNLRKVCTLQMLTVQRLNASQALRQKKVQELVDHVHERCSSGLAVDIGRAAFTTALNLISNTFFSIDLAHYRSNSSQDFKELVWNVMEETGRPNVADYLPALRFIDPQGIRRRNAVYLKKLFDIFDGIINQRSQLRASSVTSSGTNDVLDALLRLTKENDHEFSYNDMKHLLLDLFIAGTDTTSSPLEWAMAELLHNPTTMAKARTELQEVIGKDRPVEESDIAKLPYLQAVVKETLRLHPPAPLLSRHKAGSRRGNWRLHSAKGCAIGRDPNIWSNQNSFVPERFLESKIDFKGRDFELIPFGSGRRICPGLPLAYRMVHLMLASLLHSFDWKLENGMKAEDMDMSEKFGLTLQKAMPLRAIPVRVQRPLPI</sequence>
<dbReference type="InterPro" id="IPR001128">
    <property type="entry name" value="Cyt_P450"/>
</dbReference>
<evidence type="ECO:0000256" key="3">
    <source>
        <dbReference type="ARBA" id="ARBA00023002"/>
    </source>
</evidence>
<evidence type="ECO:0000313" key="8">
    <source>
        <dbReference type="Proteomes" id="UP001415857"/>
    </source>
</evidence>
<dbReference type="PRINTS" id="PR00385">
    <property type="entry name" value="P450"/>
</dbReference>
<gene>
    <name evidence="7" type="ORF">L1049_018182</name>
</gene>
<dbReference type="GO" id="GO:0004497">
    <property type="term" value="F:monooxygenase activity"/>
    <property type="evidence" value="ECO:0007669"/>
    <property type="project" value="UniProtKB-KW"/>
</dbReference>
<keyword evidence="8" id="KW-1185">Reference proteome</keyword>